<evidence type="ECO:0008006" key="3">
    <source>
        <dbReference type="Google" id="ProtNLM"/>
    </source>
</evidence>
<dbReference type="InterPro" id="IPR036412">
    <property type="entry name" value="HAD-like_sf"/>
</dbReference>
<proteinExistence type="predicted"/>
<dbReference type="Gene3D" id="3.40.50.1000">
    <property type="entry name" value="HAD superfamily/HAD-like"/>
    <property type="match status" value="1"/>
</dbReference>
<dbReference type="InterPro" id="IPR052898">
    <property type="entry name" value="ACAD10-like"/>
</dbReference>
<sequence length="405" mass="45505">MTSPHIQAVIFDIGGVVLRSPFIAIATYERQLGIPENYLNCSIVGHGSQGAWQKFERGEMPLFEFYEAFGRELSDTVKGNVWYKDHCARKGLEVPRLPETLNVDGRELFGSMMRESNFYDQHILLAIHRIRAAGRYKIIALTNNFAKAEVSPAEAHFLGWDEGATPDHLRSLFDDFCDSSTLGMRKPEPEFYLLAYRDQFEQNLHFLANDEHSIRVISSILRRKARSSSHKPISHSRHAKRNLKKMPAIRGPKILQEAWDDKKTVRQNYVALGLVHSLNPSAAGGVEPLEGKQDHIEESRIASSSQLEQPAQIPKGFGKIIRDEAGNVLRIELPEEVDEPPVENPQDMEMEGPDVERAVLGPWVTDLGGGEKLKLRGGDSKIVQGEHGNVFCPACIMDDFWDPSA</sequence>
<evidence type="ECO:0000313" key="1">
    <source>
        <dbReference type="EMBL" id="KAF5386748.1"/>
    </source>
</evidence>
<organism evidence="1 2">
    <name type="scientific">Tricholomella constricta</name>
    <dbReference type="NCBI Taxonomy" id="117010"/>
    <lineage>
        <taxon>Eukaryota</taxon>
        <taxon>Fungi</taxon>
        <taxon>Dikarya</taxon>
        <taxon>Basidiomycota</taxon>
        <taxon>Agaricomycotina</taxon>
        <taxon>Agaricomycetes</taxon>
        <taxon>Agaricomycetidae</taxon>
        <taxon>Agaricales</taxon>
        <taxon>Tricholomatineae</taxon>
        <taxon>Lyophyllaceae</taxon>
        <taxon>Tricholomella</taxon>
    </lineage>
</organism>
<name>A0A8H5HNU9_9AGAR</name>
<gene>
    <name evidence="1" type="ORF">D9615_001649</name>
</gene>
<dbReference type="Pfam" id="PF09420">
    <property type="entry name" value="Nop16"/>
    <property type="match status" value="1"/>
</dbReference>
<evidence type="ECO:0000313" key="2">
    <source>
        <dbReference type="Proteomes" id="UP000565441"/>
    </source>
</evidence>
<protein>
    <recommendedName>
        <fullName evidence="3">HAD-like protein</fullName>
    </recommendedName>
</protein>
<accession>A0A8H5HNU9</accession>
<keyword evidence="2" id="KW-1185">Reference proteome</keyword>
<dbReference type="InterPro" id="IPR019002">
    <property type="entry name" value="Ribosome_biogenesis_Nop16"/>
</dbReference>
<dbReference type="EMBL" id="JAACJP010000002">
    <property type="protein sequence ID" value="KAF5386748.1"/>
    <property type="molecule type" value="Genomic_DNA"/>
</dbReference>
<reference evidence="1 2" key="1">
    <citation type="journal article" date="2020" name="ISME J.">
        <title>Uncovering the hidden diversity of litter-decomposition mechanisms in mushroom-forming fungi.</title>
        <authorList>
            <person name="Floudas D."/>
            <person name="Bentzer J."/>
            <person name="Ahren D."/>
            <person name="Johansson T."/>
            <person name="Persson P."/>
            <person name="Tunlid A."/>
        </authorList>
    </citation>
    <scope>NUCLEOTIDE SEQUENCE [LARGE SCALE GENOMIC DNA]</scope>
    <source>
        <strain evidence="1 2">CBS 661.87</strain>
    </source>
</reference>
<dbReference type="OrthoDB" id="1694274at2759"/>
<dbReference type="Proteomes" id="UP000565441">
    <property type="component" value="Unassembled WGS sequence"/>
</dbReference>
<dbReference type="InterPro" id="IPR023214">
    <property type="entry name" value="HAD_sf"/>
</dbReference>
<dbReference type="SUPFAM" id="SSF56784">
    <property type="entry name" value="HAD-like"/>
    <property type="match status" value="1"/>
</dbReference>
<dbReference type="PANTHER" id="PTHR47829">
    <property type="entry name" value="HYDROLASE, PUTATIVE (AFU_ORTHOLOGUE AFUA_1G12880)-RELATED"/>
    <property type="match status" value="1"/>
</dbReference>
<dbReference type="PANTHER" id="PTHR47829:SF1">
    <property type="entry name" value="HAD FAMILY PHOSPHATASE"/>
    <property type="match status" value="1"/>
</dbReference>
<dbReference type="AlphaFoldDB" id="A0A8H5HNU9"/>
<comment type="caution">
    <text evidence="1">The sequence shown here is derived from an EMBL/GenBank/DDBJ whole genome shotgun (WGS) entry which is preliminary data.</text>
</comment>